<dbReference type="NCBIfam" id="NF003816">
    <property type="entry name" value="PRK05406.1-5"/>
    <property type="match status" value="1"/>
</dbReference>
<gene>
    <name evidence="1" type="ORF">GBAR_LOCUS29459</name>
</gene>
<dbReference type="SUPFAM" id="SSF88713">
    <property type="entry name" value="Glycoside hydrolase/deacetylase"/>
    <property type="match status" value="1"/>
</dbReference>
<dbReference type="GO" id="GO:0005975">
    <property type="term" value="P:carbohydrate metabolic process"/>
    <property type="evidence" value="ECO:0007669"/>
    <property type="project" value="InterPro"/>
</dbReference>
<proteinExistence type="predicted"/>
<dbReference type="EMBL" id="CASHTH010004130">
    <property type="protein sequence ID" value="CAI8053906.1"/>
    <property type="molecule type" value="Genomic_DNA"/>
</dbReference>
<evidence type="ECO:0000313" key="1">
    <source>
        <dbReference type="EMBL" id="CAI8053906.1"/>
    </source>
</evidence>
<keyword evidence="2" id="KW-1185">Reference proteome</keyword>
<dbReference type="AlphaFoldDB" id="A0AA35XIQ9"/>
<dbReference type="Gene3D" id="3.20.20.370">
    <property type="entry name" value="Glycoside hydrolase/deacetylase"/>
    <property type="match status" value="1"/>
</dbReference>
<evidence type="ECO:0000313" key="2">
    <source>
        <dbReference type="Proteomes" id="UP001174909"/>
    </source>
</evidence>
<dbReference type="PANTHER" id="PTHR30292">
    <property type="entry name" value="UNCHARACTERIZED PROTEIN YBGL-RELATED"/>
    <property type="match status" value="1"/>
</dbReference>
<dbReference type="CDD" id="cd10787">
    <property type="entry name" value="LamB_YcsF_like"/>
    <property type="match status" value="1"/>
</dbReference>
<reference evidence="1" key="1">
    <citation type="submission" date="2023-03" db="EMBL/GenBank/DDBJ databases">
        <authorList>
            <person name="Steffen K."/>
            <person name="Cardenas P."/>
        </authorList>
    </citation>
    <scope>NUCLEOTIDE SEQUENCE</scope>
</reference>
<protein>
    <submittedName>
        <fullName evidence="1">5-oxoprolinase subunit A</fullName>
    </submittedName>
</protein>
<dbReference type="NCBIfam" id="NF003814">
    <property type="entry name" value="PRK05406.1-3"/>
    <property type="match status" value="1"/>
</dbReference>
<sequence>MGESFGMYKMGFDEEVIKHITSANIACGFHAGDPMWMRHTVDLALRHGVAIGAHPSFPDLNGFGRRNMVVSADEAKNDVTYQVGALQAFTADKKLQHVKPHGAMYNMAVNDESLAQAICESILEIDPDMILVALAGSRWLDIAEDMGLKVAREIFADRALNADGTLVSRSQPGSVIHDTAEVVERSLRMVTEGKATAITGEQIDVQADSLCLHGDTPGAVEMAASLKRELEAADVEILPLARILG</sequence>
<dbReference type="Proteomes" id="UP001174909">
    <property type="component" value="Unassembled WGS sequence"/>
</dbReference>
<accession>A0AA35XIQ9</accession>
<name>A0AA35XIQ9_GEOBA</name>
<organism evidence="1 2">
    <name type="scientific">Geodia barretti</name>
    <name type="common">Barrett's horny sponge</name>
    <dbReference type="NCBI Taxonomy" id="519541"/>
    <lineage>
        <taxon>Eukaryota</taxon>
        <taxon>Metazoa</taxon>
        <taxon>Porifera</taxon>
        <taxon>Demospongiae</taxon>
        <taxon>Heteroscleromorpha</taxon>
        <taxon>Tetractinellida</taxon>
        <taxon>Astrophorina</taxon>
        <taxon>Geodiidae</taxon>
        <taxon>Geodia</taxon>
    </lineage>
</organism>
<comment type="caution">
    <text evidence="1">The sequence shown here is derived from an EMBL/GenBank/DDBJ whole genome shotgun (WGS) entry which is preliminary data.</text>
</comment>
<dbReference type="InterPro" id="IPR011330">
    <property type="entry name" value="Glyco_hydro/deAcase_b/a-brl"/>
</dbReference>
<dbReference type="InterPro" id="IPR005501">
    <property type="entry name" value="LamB/YcsF/PxpA-like"/>
</dbReference>
<dbReference type="Pfam" id="PF03746">
    <property type="entry name" value="LamB_YcsF"/>
    <property type="match status" value="1"/>
</dbReference>
<dbReference type="PANTHER" id="PTHR30292:SF0">
    <property type="entry name" value="5-OXOPROLINASE SUBUNIT A"/>
    <property type="match status" value="1"/>
</dbReference>